<evidence type="ECO:0000256" key="2">
    <source>
        <dbReference type="SAM" id="Coils"/>
    </source>
</evidence>
<proteinExistence type="predicted"/>
<comment type="caution">
    <text evidence="4">The sequence shown here is derived from an EMBL/GenBank/DDBJ whole genome shotgun (WGS) entry which is preliminary data.</text>
</comment>
<evidence type="ECO:0000259" key="3">
    <source>
        <dbReference type="PROSITE" id="PS50937"/>
    </source>
</evidence>
<accession>A0ABS2PJ35</accession>
<sequence>MAWTITELAQQFDVTTRTIRFYEEKGLIHPDRTDAGQRTYSKRELVRLRLILRGKRYGFSLSEIAEMIELFDVDRTEQKQLETTITYGKKKVAELNETIESFIALRDEMEEMLVTFEDKLQRINKLE</sequence>
<organism evidence="4 5">
    <name type="scientific">Geomicrobium sediminis</name>
    <dbReference type="NCBI Taxonomy" id="1347788"/>
    <lineage>
        <taxon>Bacteria</taxon>
        <taxon>Bacillati</taxon>
        <taxon>Bacillota</taxon>
        <taxon>Bacilli</taxon>
        <taxon>Bacillales</taxon>
        <taxon>Geomicrobium</taxon>
    </lineage>
</organism>
<dbReference type="SUPFAM" id="SSF46955">
    <property type="entry name" value="Putative DNA-binding domain"/>
    <property type="match status" value="1"/>
</dbReference>
<dbReference type="PRINTS" id="PR00040">
    <property type="entry name" value="HTHMERR"/>
</dbReference>
<evidence type="ECO:0000256" key="1">
    <source>
        <dbReference type="ARBA" id="ARBA00023125"/>
    </source>
</evidence>
<dbReference type="PANTHER" id="PTHR30204:SF58">
    <property type="entry name" value="HTH-TYPE TRANSCRIPTIONAL REGULATOR YFMP"/>
    <property type="match status" value="1"/>
</dbReference>
<dbReference type="RefSeq" id="WP_204699717.1">
    <property type="nucleotide sequence ID" value="NZ_JAFBEC010000020.1"/>
</dbReference>
<dbReference type="InterPro" id="IPR000551">
    <property type="entry name" value="MerR-type_HTH_dom"/>
</dbReference>
<dbReference type="GO" id="GO:0003677">
    <property type="term" value="F:DNA binding"/>
    <property type="evidence" value="ECO:0007669"/>
    <property type="project" value="UniProtKB-KW"/>
</dbReference>
<dbReference type="PANTHER" id="PTHR30204">
    <property type="entry name" value="REDOX-CYCLING DRUG-SENSING TRANSCRIPTIONAL ACTIVATOR SOXR"/>
    <property type="match status" value="1"/>
</dbReference>
<feature type="domain" description="HTH merR-type" evidence="3">
    <location>
        <begin position="2"/>
        <end position="70"/>
    </location>
</feature>
<dbReference type="SMART" id="SM00422">
    <property type="entry name" value="HTH_MERR"/>
    <property type="match status" value="1"/>
</dbReference>
<protein>
    <submittedName>
        <fullName evidence="4">DNA-binding transcriptional MerR regulator</fullName>
    </submittedName>
</protein>
<reference evidence="4 5" key="1">
    <citation type="submission" date="2021-01" db="EMBL/GenBank/DDBJ databases">
        <title>Genomic Encyclopedia of Type Strains, Phase IV (KMG-IV): sequencing the most valuable type-strain genomes for metagenomic binning, comparative biology and taxonomic classification.</title>
        <authorList>
            <person name="Goeker M."/>
        </authorList>
    </citation>
    <scope>NUCLEOTIDE SEQUENCE [LARGE SCALE GENOMIC DNA]</scope>
    <source>
        <strain evidence="4 5">DSM 25540</strain>
    </source>
</reference>
<keyword evidence="2" id="KW-0175">Coiled coil</keyword>
<dbReference type="Gene3D" id="1.10.1660.10">
    <property type="match status" value="1"/>
</dbReference>
<dbReference type="Pfam" id="PF13411">
    <property type="entry name" value="MerR_1"/>
    <property type="match status" value="1"/>
</dbReference>
<feature type="coiled-coil region" evidence="2">
    <location>
        <begin position="92"/>
        <end position="126"/>
    </location>
</feature>
<gene>
    <name evidence="4" type="ORF">JOD17_004114</name>
</gene>
<evidence type="ECO:0000313" key="4">
    <source>
        <dbReference type="EMBL" id="MBM7634971.1"/>
    </source>
</evidence>
<dbReference type="InterPro" id="IPR047057">
    <property type="entry name" value="MerR_fam"/>
</dbReference>
<keyword evidence="5" id="KW-1185">Reference proteome</keyword>
<dbReference type="CDD" id="cd04776">
    <property type="entry name" value="HTH_GnyR"/>
    <property type="match status" value="1"/>
</dbReference>
<dbReference type="PROSITE" id="PS50937">
    <property type="entry name" value="HTH_MERR_2"/>
    <property type="match status" value="1"/>
</dbReference>
<keyword evidence="1 4" id="KW-0238">DNA-binding</keyword>
<dbReference type="Proteomes" id="UP000741863">
    <property type="component" value="Unassembled WGS sequence"/>
</dbReference>
<dbReference type="EMBL" id="JAFBEC010000020">
    <property type="protein sequence ID" value="MBM7634971.1"/>
    <property type="molecule type" value="Genomic_DNA"/>
</dbReference>
<name>A0ABS2PJ35_9BACL</name>
<evidence type="ECO:0000313" key="5">
    <source>
        <dbReference type="Proteomes" id="UP000741863"/>
    </source>
</evidence>
<dbReference type="InterPro" id="IPR009061">
    <property type="entry name" value="DNA-bd_dom_put_sf"/>
</dbReference>